<evidence type="ECO:0000256" key="2">
    <source>
        <dbReference type="SAM" id="SignalP"/>
    </source>
</evidence>
<comment type="caution">
    <text evidence="3">The sequence shown here is derived from an EMBL/GenBank/DDBJ whole genome shotgun (WGS) entry which is preliminary data.</text>
</comment>
<feature type="region of interest" description="Disordered" evidence="1">
    <location>
        <begin position="33"/>
        <end position="64"/>
    </location>
</feature>
<organism evidence="3 4">
    <name type="scientific">Flammeovirga aprica JL-4</name>
    <dbReference type="NCBI Taxonomy" id="694437"/>
    <lineage>
        <taxon>Bacteria</taxon>
        <taxon>Pseudomonadati</taxon>
        <taxon>Bacteroidota</taxon>
        <taxon>Cytophagia</taxon>
        <taxon>Cytophagales</taxon>
        <taxon>Flammeovirgaceae</taxon>
        <taxon>Flammeovirga</taxon>
    </lineage>
</organism>
<evidence type="ECO:0008006" key="5">
    <source>
        <dbReference type="Google" id="ProtNLM"/>
    </source>
</evidence>
<dbReference type="RefSeq" id="WP_169659233.1">
    <property type="nucleotide sequence ID" value="NZ_JABANE010000082.1"/>
</dbReference>
<evidence type="ECO:0000313" key="4">
    <source>
        <dbReference type="Proteomes" id="UP000576082"/>
    </source>
</evidence>
<name>A0A7X9RYD1_9BACT</name>
<dbReference type="EMBL" id="JABANE010000082">
    <property type="protein sequence ID" value="NME71010.1"/>
    <property type="molecule type" value="Genomic_DNA"/>
</dbReference>
<dbReference type="Proteomes" id="UP000576082">
    <property type="component" value="Unassembled WGS sequence"/>
</dbReference>
<keyword evidence="4" id="KW-1185">Reference proteome</keyword>
<accession>A0A7X9RYD1</accession>
<evidence type="ECO:0000256" key="1">
    <source>
        <dbReference type="SAM" id="MobiDB-lite"/>
    </source>
</evidence>
<evidence type="ECO:0000313" key="3">
    <source>
        <dbReference type="EMBL" id="NME71010.1"/>
    </source>
</evidence>
<gene>
    <name evidence="3" type="ORF">HHU12_23785</name>
</gene>
<feature type="chain" id="PRO_5030951254" description="Secreted protein" evidence="2">
    <location>
        <begin position="25"/>
        <end position="64"/>
    </location>
</feature>
<proteinExistence type="predicted"/>
<reference evidence="3 4" key="1">
    <citation type="submission" date="2020-04" db="EMBL/GenBank/DDBJ databases">
        <title>Flammeovirga sp. SR4, a novel species isolated from seawater.</title>
        <authorList>
            <person name="Wang X."/>
        </authorList>
    </citation>
    <scope>NUCLEOTIDE SEQUENCE [LARGE SCALE GENOMIC DNA]</scope>
    <source>
        <strain evidence="3 4">ATCC 23126</strain>
    </source>
</reference>
<dbReference type="AlphaFoldDB" id="A0A7X9RYD1"/>
<protein>
    <recommendedName>
        <fullName evidence="5">Secreted protein</fullName>
    </recommendedName>
</protein>
<sequence length="64" mass="7273">MKFHNKLLVLGVLFIGLWSCNTINQEVAPYVEMNNQTMDPPPDPDDGYPETESKVVLDSDEDVY</sequence>
<feature type="signal peptide" evidence="2">
    <location>
        <begin position="1"/>
        <end position="24"/>
    </location>
</feature>
<keyword evidence="2" id="KW-0732">Signal</keyword>